<dbReference type="EMBL" id="QRHE01000001">
    <property type="protein sequence ID" value="RHF53571.1"/>
    <property type="molecule type" value="Genomic_DNA"/>
</dbReference>
<dbReference type="RefSeq" id="WP_118174698.1">
    <property type="nucleotide sequence ID" value="NZ_JAQEAO010000028.1"/>
</dbReference>
<name>A0A414NZZ7_9FIRM</name>
<dbReference type="GO" id="GO:0051607">
    <property type="term" value="P:defense response to virus"/>
    <property type="evidence" value="ECO:0007669"/>
    <property type="project" value="UniProtKB-KW"/>
</dbReference>
<dbReference type="Gene3D" id="3.30.70.270">
    <property type="match status" value="1"/>
</dbReference>
<dbReference type="InterPro" id="IPR054767">
    <property type="entry name" value="Cas10-Cmr2_palm2"/>
</dbReference>
<gene>
    <name evidence="4" type="ORF">DW674_01565</name>
</gene>
<dbReference type="InterPro" id="IPR043128">
    <property type="entry name" value="Rev_trsase/Diguanyl_cyclase"/>
</dbReference>
<accession>A0A414NZZ7</accession>
<dbReference type="OrthoDB" id="442064at2"/>
<evidence type="ECO:0000313" key="5">
    <source>
        <dbReference type="Proteomes" id="UP000283442"/>
    </source>
</evidence>
<dbReference type="AlphaFoldDB" id="A0A414NZZ7"/>
<keyword evidence="2" id="KW-0051">Antiviral defense</keyword>
<feature type="domain" description="Cas10/Cmr2 second palm" evidence="3">
    <location>
        <begin position="247"/>
        <end position="390"/>
    </location>
</feature>
<keyword evidence="1" id="KW-0547">Nucleotide-binding</keyword>
<dbReference type="GO" id="GO:0000166">
    <property type="term" value="F:nucleotide binding"/>
    <property type="evidence" value="ECO:0007669"/>
    <property type="project" value="UniProtKB-KW"/>
</dbReference>
<evidence type="ECO:0000313" key="4">
    <source>
        <dbReference type="EMBL" id="RHF53571.1"/>
    </source>
</evidence>
<evidence type="ECO:0000256" key="1">
    <source>
        <dbReference type="ARBA" id="ARBA00022741"/>
    </source>
</evidence>
<evidence type="ECO:0000259" key="3">
    <source>
        <dbReference type="Pfam" id="PF22335"/>
    </source>
</evidence>
<protein>
    <recommendedName>
        <fullName evidence="3">Cas10/Cmr2 second palm domain-containing protein</fullName>
    </recommendedName>
</protein>
<proteinExistence type="predicted"/>
<comment type="caution">
    <text evidence="4">The sequence shown here is derived from an EMBL/GenBank/DDBJ whole genome shotgun (WGS) entry which is preliminary data.</text>
</comment>
<reference evidence="4 5" key="1">
    <citation type="submission" date="2018-08" db="EMBL/GenBank/DDBJ databases">
        <title>A genome reference for cultivated species of the human gut microbiota.</title>
        <authorList>
            <person name="Zou Y."/>
            <person name="Xue W."/>
            <person name="Luo G."/>
        </authorList>
    </citation>
    <scope>NUCLEOTIDE SEQUENCE [LARGE SCALE GENOMIC DNA]</scope>
    <source>
        <strain evidence="4 5">AM25-21AC</strain>
    </source>
</reference>
<sequence length="542" mass="60597">MEFRAILFDTRSIQRYIFSGNRLKTNIGASYLVDRVFSDALLPVIREVLGEDELDDTTWLTEENPDWTKMESKARVGYIGGGNALILFQPDTAEDILREVVARFTKHLLVAYPGLKTGAAIRTLSLDAAGKMAKPHDLTALVHALKDGQNTVFPVVNVPYTGLTLSCEINGEAATAYDRDEKRFFSAEVEAKLLADRKSNEQEAPAEAELWHKLRSVLPADKAGSFLDGFTFPMEIGELGQRETEDYIAIVHIDGNNMGAKFAKCDTLTKRKNMSRFIRQATVAAFTELLEKVEQEYDTYSSYLTLRTKDGKRFLPVRPLVLGGDDMTFVCTAKVAIPYAKFLMEALMKKHIPGCEGIASCAGIAILPSAYPFFRGYEMAEQLCGAAKASMRPLYNEAKQDSCWLDFALLHGEQAPTLEQIREQEYHGALGNMHFGPYRVDAPATQEKSLAALLQGVSSLRRSMPRNKIKELRRVLARGAHEQREFLAQVHYLQQAGESIRLPQVEAWAAYEKNLWLNGATPYVDAIELIDYIPSGEEGMEE</sequence>
<evidence type="ECO:0000256" key="2">
    <source>
        <dbReference type="ARBA" id="ARBA00023118"/>
    </source>
</evidence>
<dbReference type="Pfam" id="PF22335">
    <property type="entry name" value="Cas10-Cmr2_palm2"/>
    <property type="match status" value="1"/>
</dbReference>
<organism evidence="4 5">
    <name type="scientific">Mitsuokella multacida</name>
    <dbReference type="NCBI Taxonomy" id="52226"/>
    <lineage>
        <taxon>Bacteria</taxon>
        <taxon>Bacillati</taxon>
        <taxon>Bacillota</taxon>
        <taxon>Negativicutes</taxon>
        <taxon>Selenomonadales</taxon>
        <taxon>Selenomonadaceae</taxon>
        <taxon>Mitsuokella</taxon>
    </lineage>
</organism>
<dbReference type="Proteomes" id="UP000283442">
    <property type="component" value="Unassembled WGS sequence"/>
</dbReference>